<dbReference type="Gene3D" id="3.40.50.1820">
    <property type="entry name" value="alpha/beta hydrolase"/>
    <property type="match status" value="1"/>
</dbReference>
<dbReference type="GO" id="GO:0004769">
    <property type="term" value="F:steroid Delta-isomerase activity"/>
    <property type="evidence" value="ECO:0007669"/>
    <property type="project" value="UniProtKB-EC"/>
</dbReference>
<dbReference type="Pfam" id="PF05199">
    <property type="entry name" value="GMC_oxred_C"/>
    <property type="match status" value="1"/>
</dbReference>
<evidence type="ECO:0000256" key="12">
    <source>
        <dbReference type="ARBA" id="ARBA00049723"/>
    </source>
</evidence>
<evidence type="ECO:0000256" key="6">
    <source>
        <dbReference type="ARBA" id="ARBA00023098"/>
    </source>
</evidence>
<dbReference type="EMBL" id="MCFF01000001">
    <property type="protein sequence ID" value="ORZ29015.1"/>
    <property type="molecule type" value="Genomic_DNA"/>
</dbReference>
<evidence type="ECO:0000256" key="5">
    <source>
        <dbReference type="ARBA" id="ARBA00023002"/>
    </source>
</evidence>
<evidence type="ECO:0000256" key="13">
    <source>
        <dbReference type="ARBA" id="ARBA00049744"/>
    </source>
</evidence>
<dbReference type="RefSeq" id="XP_021886688.1">
    <property type="nucleotide sequence ID" value="XM_022021243.1"/>
</dbReference>
<dbReference type="Gene3D" id="3.50.50.60">
    <property type="entry name" value="FAD/NAD(P)-binding domain"/>
    <property type="match status" value="3"/>
</dbReference>
<dbReference type="PANTHER" id="PTHR47470">
    <property type="entry name" value="CHOLESTEROL OXIDASE"/>
    <property type="match status" value="1"/>
</dbReference>
<evidence type="ECO:0000256" key="8">
    <source>
        <dbReference type="ARBA" id="ARBA00023221"/>
    </source>
</evidence>
<protein>
    <recommendedName>
        <fullName evidence="13">Cholesterol oxidase</fullName>
        <ecNumber evidence="12">1.1.3.6</ecNumber>
        <ecNumber evidence="10">5.3.3.1</ecNumber>
    </recommendedName>
    <alternativeName>
        <fullName evidence="14">Cholesterol isomerase</fullName>
    </alternativeName>
</protein>
<feature type="domain" description="FAD-dependent oxidoreductase 2 FAD-binding" evidence="16">
    <location>
        <begin position="24"/>
        <end position="56"/>
    </location>
</feature>
<keyword evidence="9" id="KW-0413">Isomerase</keyword>
<keyword evidence="3" id="KW-0285">Flavoprotein</keyword>
<dbReference type="SUPFAM" id="SSF53474">
    <property type="entry name" value="alpha/beta-Hydrolases"/>
    <property type="match status" value="1"/>
</dbReference>
<evidence type="ECO:0000256" key="3">
    <source>
        <dbReference type="ARBA" id="ARBA00022630"/>
    </source>
</evidence>
<feature type="domain" description="Glucose-methanol-choline oxidoreductase C-terminal" evidence="17">
    <location>
        <begin position="505"/>
        <end position="569"/>
    </location>
</feature>
<dbReference type="EC" id="1.1.3.6" evidence="12"/>
<dbReference type="GO" id="GO:0008203">
    <property type="term" value="P:cholesterol metabolic process"/>
    <property type="evidence" value="ECO:0007669"/>
    <property type="project" value="UniProtKB-KW"/>
</dbReference>
<dbReference type="InterPro" id="IPR036188">
    <property type="entry name" value="FAD/NAD-bd_sf"/>
</dbReference>
<evidence type="ECO:0000256" key="7">
    <source>
        <dbReference type="ARBA" id="ARBA00023166"/>
    </source>
</evidence>
<evidence type="ECO:0000256" key="10">
    <source>
        <dbReference type="ARBA" id="ARBA00038856"/>
    </source>
</evidence>
<dbReference type="Pfam" id="PF00890">
    <property type="entry name" value="FAD_binding_2"/>
    <property type="match status" value="1"/>
</dbReference>
<accession>A0A1Y2H3B7</accession>
<dbReference type="Proteomes" id="UP000193648">
    <property type="component" value="Unassembled WGS sequence"/>
</dbReference>
<keyword evidence="4" id="KW-0274">FAD</keyword>
<dbReference type="InterPro" id="IPR052542">
    <property type="entry name" value="Cholesterol_Oxidase"/>
</dbReference>
<comment type="cofactor">
    <cofactor evidence="1">
        <name>FAD</name>
        <dbReference type="ChEBI" id="CHEBI:57692"/>
    </cofactor>
</comment>
<sequence length="1283" mass="141695">MPDRKKNRPPRIGSSLTKLKSHYDVVVVGSGYGASIAASRLARAGKRVCILERGEERWPGEYPEDTLKCASEVQFNGEHGHEGKRTGLYEIHKNKDQWAFVACGLGGTSLLNANTALKPDPRIFEDETWPEEIRQDKELLDQSFQRAIDMLQPTSYPEDWPVLPKLATLEVQAKGAGAHHRFIRPPITVHFKDALNPAGVFQKASTLTGNDTTGVNDWSKNTTLMNYIPDAWNHGAEIFTCCNVVRVERSNKKPNQPAPYVVYFEWHDSSRATFLADHGAPIAPMFVTADIVVLGAGALGTTEILLRSQKSGLQTSNQLGKHFSGNGDFLAFSYNGETLVNGVSMGDEDPKKFEKKVGPVITGLIDYRDAPNVMDGYVVEEGAVPAQAALLLRSIYQVMCEKSSKSFKTAQDLTFQEKIGRNARELSSYVAGVYRGAMANTQTFLVMSHDDARGELLLKDDRIRIQWPGVGTSRNFARLDKLLEPLAEAVRGVYVRDPLTSATDDAIVTVHPIGGCGIGRTAAEGVINHKGQVFTGQGDEVYEGLYVMDGAAMPMSLGVNPFLTISALAERACALLARDRGWTIKYDATTVPIDFKTPQFPIPYDEKATESYVWAQKLRKSALEDVADAEGDVRGLIVSEPFPGDKSDTSDSDEDTAQPSRTLPSMFGSWSKSSEKAESKKKPGVTFTEMLKGHLSTVILTEDFDTADNQARSAGSTMNVVLTLSTGPIEEFLKRTDHRARIVGTVSCRALSDQPMMIETGVFMVYTGTEEDPADEHAILYKMILLCATGDRYRLEGRKPISTGHVLEGWIKPSRILVTIYKVEDGVEKVFGRGKLGEHDDDFFSQISSFRGESSSVTANLKAIKDFSVSTLNATVKTYLPFLNELKYPEDSKTRKSYPRQRPTSQVYGVVSSDGFNTRLTRYKGKKGPVLLIHGAAISSELFATDLIPHNLCDFLLANDYDVWLSDWRLSVTVEDSHRQSPIYGGARDHAAAIKIILKETGVKNIQVVAHCIGSLTLWAGMLNGEIEGVGSVVSFQVATRPLISVANKIKQNLQLVPLFEKVLGQDGFDVVTHSPSSKAEGSDAPTVEKPSNKVTLLDRAIDNALRFLPMPLHEYCNNAICHRASFCYGLLWEHDKLSNNFHDHLDEVMGSINIETLKGMVNGWCKAQTLMDTEGKDLVTPENLKRAFENVPVLLIHGAKSQVFVPESTLRTVEQLRDLLPMTNMAYDYKSKYRREVIAGYGHMDCIVGDKAYKEVYPFVLEHLESHLATTGYQATHTASEE</sequence>
<dbReference type="InterPro" id="IPR029058">
    <property type="entry name" value="AB_hydrolase_fold"/>
</dbReference>
<evidence type="ECO:0000313" key="19">
    <source>
        <dbReference type="Proteomes" id="UP000193648"/>
    </source>
</evidence>
<feature type="region of interest" description="Disordered" evidence="15">
    <location>
        <begin position="637"/>
        <end position="685"/>
    </location>
</feature>
<dbReference type="PANTHER" id="PTHR47470:SF1">
    <property type="entry name" value="FAD-DEPENDENT OXIDOREDUCTASE 2 FAD BINDING DOMAIN-CONTAINING PROTEIN"/>
    <property type="match status" value="1"/>
</dbReference>
<evidence type="ECO:0000259" key="16">
    <source>
        <dbReference type="Pfam" id="PF00890"/>
    </source>
</evidence>
<dbReference type="OrthoDB" id="9974421at2759"/>
<evidence type="ECO:0000256" key="11">
    <source>
        <dbReference type="ARBA" id="ARBA00049645"/>
    </source>
</evidence>
<keyword evidence="5" id="KW-0560">Oxidoreductase</keyword>
<keyword evidence="6" id="KW-0443">Lipid metabolism</keyword>
<dbReference type="InterPro" id="IPR003953">
    <property type="entry name" value="FAD-dep_OxRdtase_2_FAD-bd"/>
</dbReference>
<keyword evidence="8" id="KW-0753">Steroid metabolism</keyword>
<comment type="pathway">
    <text evidence="11">Steroid metabolism; cholesterol degradation.</text>
</comment>
<keyword evidence="7" id="KW-1207">Sterol metabolism</keyword>
<reference evidence="18 19" key="1">
    <citation type="submission" date="2016-07" db="EMBL/GenBank/DDBJ databases">
        <title>Pervasive Adenine N6-methylation of Active Genes in Fungi.</title>
        <authorList>
            <consortium name="DOE Joint Genome Institute"/>
            <person name="Mondo S.J."/>
            <person name="Dannebaum R.O."/>
            <person name="Kuo R.C."/>
            <person name="Labutti K."/>
            <person name="Haridas S."/>
            <person name="Kuo A."/>
            <person name="Salamov A."/>
            <person name="Ahrendt S.R."/>
            <person name="Lipzen A."/>
            <person name="Sullivan W."/>
            <person name="Andreopoulos W.B."/>
            <person name="Clum A."/>
            <person name="Lindquist E."/>
            <person name="Daum C."/>
            <person name="Ramamoorthy G.K."/>
            <person name="Gryganskyi A."/>
            <person name="Culley D."/>
            <person name="Magnuson J.K."/>
            <person name="James T.Y."/>
            <person name="O'Malley M.A."/>
            <person name="Stajich J.E."/>
            <person name="Spatafora J.W."/>
            <person name="Visel A."/>
            <person name="Grigoriev I.V."/>
        </authorList>
    </citation>
    <scope>NUCLEOTIDE SEQUENCE [LARGE SCALE GENOMIC DNA]</scope>
    <source>
        <strain evidence="18 19">NRRL 3116</strain>
    </source>
</reference>
<dbReference type="STRING" id="64571.A0A1Y2H3B7"/>
<dbReference type="EC" id="5.3.3.1" evidence="10"/>
<organism evidence="18 19">
    <name type="scientific">Lobosporangium transversale</name>
    <dbReference type="NCBI Taxonomy" id="64571"/>
    <lineage>
        <taxon>Eukaryota</taxon>
        <taxon>Fungi</taxon>
        <taxon>Fungi incertae sedis</taxon>
        <taxon>Mucoromycota</taxon>
        <taxon>Mortierellomycotina</taxon>
        <taxon>Mortierellomycetes</taxon>
        <taxon>Mortierellales</taxon>
        <taxon>Mortierellaceae</taxon>
        <taxon>Lobosporangium</taxon>
    </lineage>
</organism>
<keyword evidence="19" id="KW-1185">Reference proteome</keyword>
<dbReference type="GeneID" id="33563087"/>
<evidence type="ECO:0000256" key="4">
    <source>
        <dbReference type="ARBA" id="ARBA00022827"/>
    </source>
</evidence>
<dbReference type="GO" id="GO:0016995">
    <property type="term" value="F:cholesterol oxidase activity"/>
    <property type="evidence" value="ECO:0007669"/>
    <property type="project" value="UniProtKB-EC"/>
</dbReference>
<evidence type="ECO:0000256" key="15">
    <source>
        <dbReference type="SAM" id="MobiDB-lite"/>
    </source>
</evidence>
<evidence type="ECO:0000256" key="1">
    <source>
        <dbReference type="ARBA" id="ARBA00001974"/>
    </source>
</evidence>
<dbReference type="SUPFAM" id="SSF51905">
    <property type="entry name" value="FAD/NAD(P)-binding domain"/>
    <property type="match status" value="1"/>
</dbReference>
<dbReference type="InterPro" id="IPR007867">
    <property type="entry name" value="GMC_OxRtase_C"/>
</dbReference>
<proteinExistence type="predicted"/>
<gene>
    <name evidence="18" type="ORF">BCR41DRAFT_316514</name>
</gene>
<comment type="caution">
    <text evidence="18">The sequence shown here is derived from an EMBL/GenBank/DDBJ whole genome shotgun (WGS) entry which is preliminary data.</text>
</comment>
<name>A0A1Y2H3B7_9FUNG</name>
<evidence type="ECO:0000313" key="18">
    <source>
        <dbReference type="EMBL" id="ORZ29015.1"/>
    </source>
</evidence>
<evidence type="ECO:0000259" key="17">
    <source>
        <dbReference type="Pfam" id="PF05199"/>
    </source>
</evidence>
<evidence type="ECO:0000256" key="2">
    <source>
        <dbReference type="ARBA" id="ARBA00022548"/>
    </source>
</evidence>
<dbReference type="InParanoid" id="A0A1Y2H3B7"/>
<evidence type="ECO:0000256" key="14">
    <source>
        <dbReference type="ARBA" id="ARBA00049778"/>
    </source>
</evidence>
<keyword evidence="2" id="KW-0153">Cholesterol metabolism</keyword>
<evidence type="ECO:0000256" key="9">
    <source>
        <dbReference type="ARBA" id="ARBA00023235"/>
    </source>
</evidence>